<evidence type="ECO:0000256" key="1">
    <source>
        <dbReference type="ARBA" id="ARBA00004613"/>
    </source>
</evidence>
<comment type="subcellular location">
    <subcellularLocation>
        <location evidence="1">Secreted</location>
    </subcellularLocation>
</comment>
<evidence type="ECO:0000256" key="7">
    <source>
        <dbReference type="SAM" id="MobiDB-lite"/>
    </source>
</evidence>
<evidence type="ECO:0000256" key="3">
    <source>
        <dbReference type="ARBA" id="ARBA00022525"/>
    </source>
</evidence>
<dbReference type="PANTHER" id="PTHR11250:SF5">
    <property type="entry name" value="PROTACHYKININ-1-LIKE ISOFORM X1-RELATED"/>
    <property type="match status" value="1"/>
</dbReference>
<dbReference type="PANTHER" id="PTHR11250">
    <property type="entry name" value="TACHYKININ"/>
    <property type="match status" value="1"/>
</dbReference>
<feature type="region of interest" description="Disordered" evidence="7">
    <location>
        <begin position="100"/>
        <end position="136"/>
    </location>
</feature>
<dbReference type="EMBL" id="BK008112">
    <property type="protein sequence ID" value="DAA35164.1"/>
    <property type="molecule type" value="mRNA"/>
</dbReference>
<comment type="similarity">
    <text evidence="2">Belongs to the tachykinin family.</text>
</comment>
<keyword evidence="5" id="KW-0732">Signal</keyword>
<protein>
    <submittedName>
        <fullName evidence="8">Tachykinin 4a</fullName>
    </submittedName>
</protein>
<dbReference type="AlphaFoldDB" id="I4IYA4"/>
<gene>
    <name evidence="8" type="primary">tac4a</name>
</gene>
<keyword evidence="4" id="KW-0165">Cleavage on pair of basic residues</keyword>
<evidence type="ECO:0000256" key="5">
    <source>
        <dbReference type="ARBA" id="ARBA00022729"/>
    </source>
</evidence>
<reference evidence="8" key="1">
    <citation type="journal article" date="2012" name="Proc. Natl. Acad. Sci. U.S.A.">
        <title>Neurokinin Bs and neurokinin B receptors in zebrafish-potential role in controlling fish reproduction.</title>
        <authorList>
            <person name="Biran J."/>
            <person name="Palevitch O."/>
            <person name="Ben-Dor S."/>
            <person name="Levavi-Sivan B."/>
        </authorList>
    </citation>
    <scope>NUCLEOTIDE SEQUENCE</scope>
</reference>
<sequence length="136" mass="16169">MEIWKLQLVVLTLFAMVYTYEGLFFSVDKEHWISKNWQDEPLEERLASQVANFIKRFKSRQFYGLMGKRSDMKQPIKVYRRRNKGDMFVGLMGRRALGKDSLPTITPAETSPINYVSEDSPKQQDSQEEWDKLQYY</sequence>
<evidence type="ECO:0000256" key="2">
    <source>
        <dbReference type="ARBA" id="ARBA00007518"/>
    </source>
</evidence>
<dbReference type="InterPro" id="IPR013055">
    <property type="entry name" value="Tachy_Neuro_lke_CS"/>
</dbReference>
<accession>I4IYA4</accession>
<organism evidence="8">
    <name type="scientific">Osmerus mordax</name>
    <name type="common">Rainbow smelt</name>
    <name type="synonym">Atherina mordax</name>
    <dbReference type="NCBI Taxonomy" id="8014"/>
    <lineage>
        <taxon>Eukaryota</taxon>
        <taxon>Metazoa</taxon>
        <taxon>Chordata</taxon>
        <taxon>Craniata</taxon>
        <taxon>Vertebrata</taxon>
        <taxon>Euteleostomi</taxon>
        <taxon>Actinopterygii</taxon>
        <taxon>Neopterygii</taxon>
        <taxon>Teleostei</taxon>
        <taxon>Stomiati</taxon>
        <taxon>Osmeriformes</taxon>
        <taxon>Osmeridae</taxon>
        <taxon>Osmerus</taxon>
    </lineage>
</organism>
<name>I4IYA4_OSMMO</name>
<evidence type="ECO:0000256" key="6">
    <source>
        <dbReference type="ARBA" id="ARBA00022815"/>
    </source>
</evidence>
<dbReference type="GO" id="GO:0005576">
    <property type="term" value="C:extracellular region"/>
    <property type="evidence" value="ECO:0007669"/>
    <property type="project" value="UniProtKB-SubCell"/>
</dbReference>
<evidence type="ECO:0000256" key="4">
    <source>
        <dbReference type="ARBA" id="ARBA00022685"/>
    </source>
</evidence>
<dbReference type="PROSITE" id="PS00267">
    <property type="entry name" value="TACHYKININ"/>
    <property type="match status" value="1"/>
</dbReference>
<keyword evidence="3" id="KW-0964">Secreted</keyword>
<feature type="compositionally biased region" description="Polar residues" evidence="7">
    <location>
        <begin position="103"/>
        <end position="114"/>
    </location>
</feature>
<evidence type="ECO:0000313" key="8">
    <source>
        <dbReference type="EMBL" id="DAA35164.1"/>
    </source>
</evidence>
<proteinExistence type="evidence at transcript level"/>
<keyword evidence="6" id="KW-0027">Amidation</keyword>